<evidence type="ECO:0000313" key="3">
    <source>
        <dbReference type="Proteomes" id="UP001224997"/>
    </source>
</evidence>
<evidence type="ECO:0000313" key="2">
    <source>
        <dbReference type="EMBL" id="MDP5307461.1"/>
    </source>
</evidence>
<organism evidence="2 3">
    <name type="scientific">Paracoccus spongiarum</name>
    <dbReference type="NCBI Taxonomy" id="3064387"/>
    <lineage>
        <taxon>Bacteria</taxon>
        <taxon>Pseudomonadati</taxon>
        <taxon>Pseudomonadota</taxon>
        <taxon>Alphaproteobacteria</taxon>
        <taxon>Rhodobacterales</taxon>
        <taxon>Paracoccaceae</taxon>
        <taxon>Paracoccus</taxon>
    </lineage>
</organism>
<dbReference type="EMBL" id="JAVAMQ010000008">
    <property type="protein sequence ID" value="MDP5307461.1"/>
    <property type="molecule type" value="Genomic_DNA"/>
</dbReference>
<keyword evidence="3" id="KW-1185">Reference proteome</keyword>
<evidence type="ECO:0000256" key="1">
    <source>
        <dbReference type="SAM" id="Phobius"/>
    </source>
</evidence>
<sequence>MTISRRKALFGTSVAFAAVGGRHVAAQEADILAQRLEFEPAFEGAALALDAATDSFMGVDNGGEVNAEAASEQLRAALATLAEVGVGAEAALVARTEQADLVADILANEVDLAPDPEAVEDLRNAEAQADADTWQRAFTDILAQAFGIDPQLGPQLRDALIALDTAQDLPRLAEAVRKGDWWAALRITRRIVAKIVSRAGLSALSERLGEDAYRQILRALARRAVPYLGWGAFALSLALAIWENRERLGNLAD</sequence>
<gene>
    <name evidence="2" type="ORF">Q5Y72_10195</name>
</gene>
<accession>A0ABT9JCB8</accession>
<keyword evidence="1" id="KW-0812">Transmembrane</keyword>
<proteinExistence type="predicted"/>
<dbReference type="RefSeq" id="WP_305963312.1">
    <property type="nucleotide sequence ID" value="NZ_JAVAMQ010000008.1"/>
</dbReference>
<name>A0ABT9JCB8_9RHOB</name>
<dbReference type="Proteomes" id="UP001224997">
    <property type="component" value="Unassembled WGS sequence"/>
</dbReference>
<keyword evidence="1" id="KW-0472">Membrane</keyword>
<reference evidence="2 3" key="1">
    <citation type="submission" date="2023-08" db="EMBL/GenBank/DDBJ databases">
        <authorList>
            <person name="Park J.-S."/>
        </authorList>
    </citation>
    <scope>NUCLEOTIDE SEQUENCE [LARGE SCALE GENOMIC DNA]</scope>
    <source>
        <strain evidence="2 3">2205BS29-5</strain>
    </source>
</reference>
<comment type="caution">
    <text evidence="2">The sequence shown here is derived from an EMBL/GenBank/DDBJ whole genome shotgun (WGS) entry which is preliminary data.</text>
</comment>
<keyword evidence="1" id="KW-1133">Transmembrane helix</keyword>
<feature type="transmembrane region" description="Helical" evidence="1">
    <location>
        <begin position="224"/>
        <end position="242"/>
    </location>
</feature>
<evidence type="ECO:0008006" key="4">
    <source>
        <dbReference type="Google" id="ProtNLM"/>
    </source>
</evidence>
<protein>
    <recommendedName>
        <fullName evidence="4">DUF2059 domain-containing protein</fullName>
    </recommendedName>
</protein>